<dbReference type="STRING" id="744872.Spica_0681"/>
<sequence length="548" mass="60818">MNIMREPVSLLGLWMLLFIAIEPSFTKEVSSYDSYLESDGTGITINSIPAKAKVYIDGIQRGITPLSLSNLAPGKYQVTLVKEGYEKRTIFVTLLEGKHLDLTLEMFQAMGQLIINLERVSTAPSPEKLPLRAELYVDNIKSDTTFLSLVAGWHKIRIEAFGWDSVEKTVLVLQDFTQVLTVSLEPAQFKISDFRSERIRLNPHNPGLLGSAGIAFQVNATGTGSIIIYDTINTPVYEYHFKPFTEYTQRMNWMGTDKQGNKLPDGLYRVVLTATSIPYDMSDPIQYEEELFIHIDSSLVIRPWSIGSGGAGLVYLSIPETIAPLSFQTDTRLAFGFPFGVDNAFSSVPFSLGLRFSPIDTWEISFSGEFDAHRDSSANQGSLNLRKKLFAANNSIPLALGADFSWTLSEVSTHDDPYMVSWSGAQGGPRFGLSFLIPLGSYFSVGMSPGLVWSMDMFTYHTSPIPNYELEMGILGIGETITGGVSAKMLWQNVQDTQLSWNKLLIMTATELHWFPKPSVLVFHLSGGLWLFQEKLGGFGSIGFGLIH</sequence>
<dbReference type="PANTHER" id="PTHR36194:SF1">
    <property type="entry name" value="S-LAYER-LIKE PROTEIN"/>
    <property type="match status" value="1"/>
</dbReference>
<dbReference type="Proteomes" id="UP000000503">
    <property type="component" value="Chromosome"/>
</dbReference>
<dbReference type="OrthoDB" id="359301at2"/>
<accession>F8EX92</accession>
<dbReference type="EMBL" id="CP002868">
    <property type="protein sequence ID" value="AEJ18835.1"/>
    <property type="molecule type" value="Genomic_DNA"/>
</dbReference>
<dbReference type="PANTHER" id="PTHR36194">
    <property type="entry name" value="S-LAYER-LIKE PROTEIN"/>
    <property type="match status" value="1"/>
</dbReference>
<dbReference type="Gene3D" id="2.60.40.4070">
    <property type="match status" value="1"/>
</dbReference>
<gene>
    <name evidence="2" type="ordered locus">Spica_0681</name>
</gene>
<protein>
    <submittedName>
        <fullName evidence="2">PEGA domain protein</fullName>
    </submittedName>
</protein>
<evidence type="ECO:0000313" key="3">
    <source>
        <dbReference type="Proteomes" id="UP000000503"/>
    </source>
</evidence>
<proteinExistence type="predicted"/>
<name>F8EX92_GRAC1</name>
<dbReference type="Pfam" id="PF08308">
    <property type="entry name" value="PEGA"/>
    <property type="match status" value="1"/>
</dbReference>
<dbReference type="AlphaFoldDB" id="F8EX92"/>
<dbReference type="eggNOG" id="COG1470">
    <property type="taxonomic scope" value="Bacteria"/>
</dbReference>
<dbReference type="HOGENOM" id="CLU_496892_0_0_12"/>
<reference evidence="3" key="1">
    <citation type="journal article" date="2013" name="Stand. Genomic Sci.">
        <title>Genome sequence of the thermophilic fresh-water bacterium Spirochaeta caldaria type strain (H1(T)), reclassification of Spirochaeta caldaria, Spirochaeta stenostrepta, and Spirochaeta zuelzerae in the genus Treponema as Treponema caldaria comb. nov., Treponema stenostrepta comb. nov., and Treponema zuelzerae comb. nov., and emendation of the genus Treponema.</title>
        <authorList>
            <person name="Abt B."/>
            <person name="Goker M."/>
            <person name="Scheuner C."/>
            <person name="Han C."/>
            <person name="Lu M."/>
            <person name="Misra M."/>
            <person name="Lapidus A."/>
            <person name="Nolan M."/>
            <person name="Lucas S."/>
            <person name="Hammon N."/>
            <person name="Deshpande S."/>
            <person name="Cheng J.F."/>
            <person name="Tapia R."/>
            <person name="Goodwin L.A."/>
            <person name="Pitluck S."/>
            <person name="Liolios K."/>
            <person name="Pagani I."/>
            <person name="Ivanova N."/>
            <person name="Mavromatis K."/>
            <person name="Mikhailova N."/>
            <person name="Huntemann M."/>
            <person name="Pati A."/>
            <person name="Chen A."/>
            <person name="Palaniappan K."/>
            <person name="Land M."/>
            <person name="Hauser L."/>
            <person name="Jeffries C.D."/>
            <person name="Rohde M."/>
            <person name="Spring S."/>
            <person name="Gronow S."/>
            <person name="Detter J.C."/>
            <person name="Bristow J."/>
            <person name="Eisen J.A."/>
            <person name="Markowitz V."/>
            <person name="Hugenholtz P."/>
            <person name="Kyrpides N.C."/>
            <person name="Woyke T."/>
            <person name="Klenk H.P."/>
        </authorList>
    </citation>
    <scope>NUCLEOTIDE SEQUENCE</scope>
    <source>
        <strain evidence="3">ATCC 51460 / DSM 7334 / H1</strain>
    </source>
</reference>
<organism evidence="2 3">
    <name type="scientific">Gracilinema caldarium (strain ATCC 51460 / DSM 7334 / H1)</name>
    <name type="common">Treponema caldarium</name>
    <dbReference type="NCBI Taxonomy" id="744872"/>
    <lineage>
        <taxon>Bacteria</taxon>
        <taxon>Pseudomonadati</taxon>
        <taxon>Spirochaetota</taxon>
        <taxon>Spirochaetia</taxon>
        <taxon>Spirochaetales</taxon>
        <taxon>Breznakiellaceae</taxon>
        <taxon>Gracilinema</taxon>
    </lineage>
</organism>
<dbReference type="KEGG" id="scd:Spica_0681"/>
<dbReference type="InterPro" id="IPR013229">
    <property type="entry name" value="PEGA"/>
</dbReference>
<feature type="domain" description="PEGA" evidence="1">
    <location>
        <begin position="43"/>
        <end position="105"/>
    </location>
</feature>
<evidence type="ECO:0000259" key="1">
    <source>
        <dbReference type="Pfam" id="PF08308"/>
    </source>
</evidence>
<evidence type="ECO:0000313" key="2">
    <source>
        <dbReference type="EMBL" id="AEJ18835.1"/>
    </source>
</evidence>
<keyword evidence="3" id="KW-1185">Reference proteome</keyword>